<keyword evidence="3" id="KW-1185">Reference proteome</keyword>
<dbReference type="AlphaFoldDB" id="A0A2I0SBS3"/>
<reference evidence="2 3" key="1">
    <citation type="submission" date="2017-12" db="EMBL/GenBank/DDBJ databases">
        <title>Streptomyces populusis sp. nov., a novel endophytic actinobacterium isolated from stems of Populus adenopoda Maxim.</title>
        <authorList>
            <person name="Wang Z."/>
        </authorList>
    </citation>
    <scope>NUCLEOTIDE SEQUENCE [LARGE SCALE GENOMIC DNA]</scope>
    <source>
        <strain evidence="2 3">A249</strain>
    </source>
</reference>
<comment type="caution">
    <text evidence="2">The sequence shown here is derived from an EMBL/GenBank/DDBJ whole genome shotgun (WGS) entry which is preliminary data.</text>
</comment>
<dbReference type="GO" id="GO:0016740">
    <property type="term" value="F:transferase activity"/>
    <property type="evidence" value="ECO:0007669"/>
    <property type="project" value="UniProtKB-KW"/>
</dbReference>
<protein>
    <submittedName>
        <fullName evidence="2">Methylmalonyl-CoA carboxyltransferase</fullName>
    </submittedName>
</protein>
<proteinExistence type="predicted"/>
<feature type="region of interest" description="Disordered" evidence="1">
    <location>
        <begin position="1"/>
        <end position="23"/>
    </location>
</feature>
<evidence type="ECO:0000313" key="3">
    <source>
        <dbReference type="Proteomes" id="UP000236178"/>
    </source>
</evidence>
<accession>A0A2I0SBS3</accession>
<organism evidence="2 3">
    <name type="scientific">Streptomyces populi</name>
    <dbReference type="NCBI Taxonomy" id="2058924"/>
    <lineage>
        <taxon>Bacteria</taxon>
        <taxon>Bacillati</taxon>
        <taxon>Actinomycetota</taxon>
        <taxon>Actinomycetes</taxon>
        <taxon>Kitasatosporales</taxon>
        <taxon>Streptomycetaceae</taxon>
        <taxon>Streptomyces</taxon>
    </lineage>
</organism>
<dbReference type="Proteomes" id="UP000236178">
    <property type="component" value="Unassembled WGS sequence"/>
</dbReference>
<dbReference type="EMBL" id="PJOS01000179">
    <property type="protein sequence ID" value="PKT67395.1"/>
    <property type="molecule type" value="Genomic_DNA"/>
</dbReference>
<evidence type="ECO:0000256" key="1">
    <source>
        <dbReference type="SAM" id="MobiDB-lite"/>
    </source>
</evidence>
<feature type="non-terminal residue" evidence="2">
    <location>
        <position position="63"/>
    </location>
</feature>
<name>A0A2I0SBS3_9ACTN</name>
<gene>
    <name evidence="2" type="ORF">CW362_40730</name>
</gene>
<sequence>MVATTASDSVEVEPTPIGGRIAELREIRGRAEAGPSERATEAQHAKGKLTARERIELLLDQGS</sequence>
<evidence type="ECO:0000313" key="2">
    <source>
        <dbReference type="EMBL" id="PKT67395.1"/>
    </source>
</evidence>
<keyword evidence="2" id="KW-0808">Transferase</keyword>
<dbReference type="Gene3D" id="3.90.226.10">
    <property type="entry name" value="2-enoyl-CoA Hydratase, Chain A, domain 1"/>
    <property type="match status" value="1"/>
</dbReference>
<dbReference type="InterPro" id="IPR029045">
    <property type="entry name" value="ClpP/crotonase-like_dom_sf"/>
</dbReference>
<dbReference type="SUPFAM" id="SSF52096">
    <property type="entry name" value="ClpP/crotonase"/>
    <property type="match status" value="1"/>
</dbReference>